<evidence type="ECO:0000313" key="1">
    <source>
        <dbReference type="EMBL" id="MDN5114811.1"/>
    </source>
</evidence>
<protein>
    <submittedName>
        <fullName evidence="1">YwbE family protein</fullName>
    </submittedName>
</protein>
<dbReference type="PANTHER" id="PTHR40069:SF1">
    <property type="entry name" value="YWBE PROTEIN"/>
    <property type="match status" value="1"/>
</dbReference>
<dbReference type="AlphaFoldDB" id="A0AAW7Q624"/>
<dbReference type="PANTHER" id="PTHR40069">
    <property type="entry name" value="YWBE PROTEIN"/>
    <property type="match status" value="1"/>
</dbReference>
<sequence length="64" mass="7201">MFDNKKRINIKAGLKVNIVLKQDQRTVKLTSGIVKDILTNSPTHPHGIKVRLQDGQVGRVQEIL</sequence>
<dbReference type="EMBL" id="JAQJJC010000014">
    <property type="protein sequence ID" value="MDN5114811.1"/>
    <property type="molecule type" value="Genomic_DNA"/>
</dbReference>
<reference evidence="1" key="2">
    <citation type="submission" date="2023-01" db="EMBL/GenBank/DDBJ databases">
        <authorList>
            <person name="Uljanovas D."/>
        </authorList>
    </citation>
    <scope>NUCLEOTIDE SEQUENCE</scope>
    <source>
        <strain evidence="1">W48</strain>
    </source>
</reference>
<organism evidence="1 2">
    <name type="scientific">Aliarcobacter butzleri</name>
    <dbReference type="NCBI Taxonomy" id="28197"/>
    <lineage>
        <taxon>Bacteria</taxon>
        <taxon>Pseudomonadati</taxon>
        <taxon>Campylobacterota</taxon>
        <taxon>Epsilonproteobacteria</taxon>
        <taxon>Campylobacterales</taxon>
        <taxon>Arcobacteraceae</taxon>
        <taxon>Aliarcobacter</taxon>
    </lineage>
</organism>
<gene>
    <name evidence="1" type="ORF">PJV88_09245</name>
</gene>
<proteinExistence type="predicted"/>
<dbReference type="InterPro" id="IPR019240">
    <property type="entry name" value="DUF2196"/>
</dbReference>
<evidence type="ECO:0000313" key="2">
    <source>
        <dbReference type="Proteomes" id="UP001170713"/>
    </source>
</evidence>
<comment type="caution">
    <text evidence="1">The sequence shown here is derived from an EMBL/GenBank/DDBJ whole genome shotgun (WGS) entry which is preliminary data.</text>
</comment>
<dbReference type="Proteomes" id="UP001170713">
    <property type="component" value="Unassembled WGS sequence"/>
</dbReference>
<reference evidence="1" key="1">
    <citation type="journal article" date="2023" name="Microorganisms">
        <title>Genomic Characterization of Arcobacter butzleri Strains Isolated from Various Sources in Lithuania.</title>
        <authorList>
            <person name="Uljanovas D."/>
            <person name="Golz G."/>
            <person name="Fleischmann S."/>
            <person name="Kudirkiene E."/>
            <person name="Kasetiene N."/>
            <person name="Grineviciene A."/>
            <person name="Tamuleviciene E."/>
            <person name="Aksomaitiene J."/>
            <person name="Alter T."/>
            <person name="Malakauskas M."/>
        </authorList>
    </citation>
    <scope>NUCLEOTIDE SEQUENCE</scope>
    <source>
        <strain evidence="1">W48</strain>
    </source>
</reference>
<dbReference type="NCBIfam" id="TIGR03833">
    <property type="entry name" value="YwbE family protein"/>
    <property type="match status" value="1"/>
</dbReference>
<name>A0AAW7Q624_9BACT</name>
<dbReference type="Pfam" id="PF09962">
    <property type="entry name" value="DUF2196"/>
    <property type="match status" value="1"/>
</dbReference>
<dbReference type="RefSeq" id="WP_301343190.1">
    <property type="nucleotide sequence ID" value="NZ_JAQJJC010000014.1"/>
</dbReference>
<accession>A0AAW7Q624</accession>